<dbReference type="EMBL" id="KN411189">
    <property type="protein sequence ID" value="KHG18689.1"/>
    <property type="molecule type" value="Genomic_DNA"/>
</dbReference>
<dbReference type="AlphaFoldDB" id="A0A0B0MFD1"/>
<keyword evidence="3" id="KW-1185">Reference proteome</keyword>
<reference evidence="3" key="2">
    <citation type="submission" date="2014-09" db="EMBL/GenBank/DDBJ databases">
        <authorList>
            <person name="Mudge J."/>
            <person name="Ramaraj T."/>
            <person name="Lindquist I.E."/>
            <person name="Bharti A.K."/>
            <person name="Sundararajan A."/>
            <person name="Cameron C.T."/>
            <person name="Woodward J.E."/>
            <person name="May G.D."/>
            <person name="Brubaker C."/>
            <person name="Broadhvest J."/>
            <person name="Wilkins T.A."/>
        </authorList>
    </citation>
    <scope>NUCLEOTIDE SEQUENCE</scope>
    <source>
        <strain evidence="3">cv. AKA8401</strain>
    </source>
</reference>
<evidence type="ECO:0000313" key="1">
    <source>
        <dbReference type="EMBL" id="KHF98148.1"/>
    </source>
</evidence>
<reference evidence="1" key="1">
    <citation type="submission" date="2014-09" db="EMBL/GenBank/DDBJ databases">
        <title>G. arboreum L. cv. AKA8401 A2 genome assembly version 1.0.</title>
        <authorList>
            <person name="Mudge J."/>
            <person name="Ramaraj T."/>
            <person name="Lindquist I.E."/>
            <person name="Bharti A.K."/>
            <person name="Sundararajan A."/>
            <person name="Cameron C.T."/>
            <person name="Woodward J.E."/>
            <person name="May G.D."/>
            <person name="Brubaker C."/>
            <person name="Broadhvest J."/>
            <person name="Wilkins T.A."/>
        </authorList>
    </citation>
    <scope>NUCLEOTIDE SEQUENCE</scope>
</reference>
<accession>A0A0B0MFD1</accession>
<organism evidence="1 3">
    <name type="scientific">Gossypium arboreum</name>
    <name type="common">Tree cotton</name>
    <name type="synonym">Gossypium nanking</name>
    <dbReference type="NCBI Taxonomy" id="29729"/>
    <lineage>
        <taxon>Eukaryota</taxon>
        <taxon>Viridiplantae</taxon>
        <taxon>Streptophyta</taxon>
        <taxon>Embryophyta</taxon>
        <taxon>Tracheophyta</taxon>
        <taxon>Spermatophyta</taxon>
        <taxon>Magnoliopsida</taxon>
        <taxon>eudicotyledons</taxon>
        <taxon>Gunneridae</taxon>
        <taxon>Pentapetalae</taxon>
        <taxon>rosids</taxon>
        <taxon>malvids</taxon>
        <taxon>Malvales</taxon>
        <taxon>Malvaceae</taxon>
        <taxon>Malvoideae</taxon>
        <taxon>Gossypium</taxon>
    </lineage>
</organism>
<dbReference type="EMBL" id="JRRC01029952">
    <property type="protein sequence ID" value="KHF98148.1"/>
    <property type="molecule type" value="Genomic_DNA"/>
</dbReference>
<name>A0A0B0MFD1_GOSAR</name>
<protein>
    <submittedName>
        <fullName evidence="1">Uncharacterized protein</fullName>
    </submittedName>
</protein>
<evidence type="ECO:0000313" key="2">
    <source>
        <dbReference type="EMBL" id="KHG18689.1"/>
    </source>
</evidence>
<gene>
    <name evidence="2" type="ORF">F383_06829</name>
    <name evidence="1" type="ORF">F383_37225</name>
</gene>
<evidence type="ECO:0000313" key="3">
    <source>
        <dbReference type="Proteomes" id="UP000032142"/>
    </source>
</evidence>
<proteinExistence type="predicted"/>
<sequence length="52" mass="5848">MSWGGKLALQIAYFCPHGQRHGRVSQLCMTHCHVTRRVPPGIIIKMKLVCST</sequence>
<dbReference type="Proteomes" id="UP000032142">
    <property type="component" value="Unassembled WGS sequence"/>
</dbReference>